<feature type="compositionally biased region" description="Polar residues" evidence="7">
    <location>
        <begin position="451"/>
        <end position="472"/>
    </location>
</feature>
<dbReference type="GO" id="GO:0005509">
    <property type="term" value="F:calcium ion binding"/>
    <property type="evidence" value="ECO:0007669"/>
    <property type="project" value="UniProtKB-UniRule"/>
</dbReference>
<feature type="domain" description="RING-type" evidence="8">
    <location>
        <begin position="392"/>
        <end position="433"/>
    </location>
</feature>
<dbReference type="GO" id="GO:0016567">
    <property type="term" value="P:protein ubiquitination"/>
    <property type="evidence" value="ECO:0007669"/>
    <property type="project" value="UniProtKB-UniPathway"/>
</dbReference>
<feature type="compositionally biased region" description="Polar residues" evidence="7">
    <location>
        <begin position="508"/>
        <end position="519"/>
    </location>
</feature>
<keyword evidence="4 6" id="KW-0106">Calcium</keyword>
<keyword evidence="6" id="KW-0808">Transferase</keyword>
<dbReference type="InterPro" id="IPR014741">
    <property type="entry name" value="Adaptor_Cbl_EF_hand-like"/>
</dbReference>
<dbReference type="SUPFAM" id="SSF47473">
    <property type="entry name" value="EF-hand"/>
    <property type="match status" value="1"/>
</dbReference>
<evidence type="ECO:0000256" key="7">
    <source>
        <dbReference type="SAM" id="MobiDB-lite"/>
    </source>
</evidence>
<sequence length="567" mass="64687">MRSNHRYLEQPHLRYRHLTSRDAMATNGRSRNGNPSQTSTLWSRLHDALSEAVNPHQKAGVDRRVTERVWKLMEKVVTLCQQSKMNLKNSPPFVLDILPDTFQHLRMIAQKNATKQHQDIREEEYFAMFIENLSKKCKETIKLFKDGKEAIFDQSSSYRRNLNKLSLVFSHMLAELKTLYVNGEYKGDTFRITKSDAADWWKNTFQDRIIVPWTLFLRELSVKHEVGSALEATALKSTIDLTCSDCISIFEFDVFTRLFQPWPTLLKNWQVLAVTHPAYVAFLTYDEVKARLQKYIHLPGSYVFRLSCTRLGQWAIGYVTLEGVILQTILQNKSLCQALLEGAREGFYLYPDGKNVNPDLTLALQSDQEDHIRVTQEQYELYCEMGSTFQLCKICAERDKDVRLEPCGHLLCAPCLQAWQETEQGAPSCPYCRAEIKDSEMIVVEPYRPNNGRSSSVSPVSVENMESPQSHNLIDIDDDDPPSSSSSVHLPPPMTSSIYKALKDTNNHSRSSPLLTPESSPMIDRRMQPSRGVLGGHNCPAQPPPIPPRRLSPMPSPRLAQRTPATD</sequence>
<comment type="caution">
    <text evidence="10">The sequence shown here is derived from an EMBL/GenBank/DDBJ whole genome shotgun (WGS) entry which is preliminary data.</text>
</comment>
<dbReference type="InterPro" id="IPR011992">
    <property type="entry name" value="EF-hand-dom_pair"/>
</dbReference>
<comment type="catalytic activity">
    <reaction evidence="6">
        <text>S-ubiquitinyl-[E2 ubiquitin-conjugating enzyme]-L-cysteine + [acceptor protein]-L-lysine = [E2 ubiquitin-conjugating enzyme]-L-cysteine + N(6)-ubiquitinyl-[acceptor protein]-L-lysine.</text>
        <dbReference type="EC" id="2.3.2.27"/>
    </reaction>
</comment>
<keyword evidence="11" id="KW-1185">Reference proteome</keyword>
<protein>
    <recommendedName>
        <fullName evidence="6">E3 ubiquitin-protein ligase CBL</fullName>
        <ecNumber evidence="6">2.3.2.27</ecNumber>
    </recommendedName>
</protein>
<comment type="function">
    <text evidence="6">E3 ubiquitin-protein ligase which accepts ubiquitin from specific E2 ubiquitin-conjugating enzymes, and transfers it to substrates, generally promoting their degradation by the proteasome.</text>
</comment>
<evidence type="ECO:0000256" key="1">
    <source>
        <dbReference type="ARBA" id="ARBA00022723"/>
    </source>
</evidence>
<dbReference type="GO" id="GO:0023051">
    <property type="term" value="P:regulation of signaling"/>
    <property type="evidence" value="ECO:0007669"/>
    <property type="project" value="InterPro"/>
</dbReference>
<dbReference type="GO" id="GO:0045121">
    <property type="term" value="C:membrane raft"/>
    <property type="evidence" value="ECO:0007669"/>
    <property type="project" value="TreeGrafter"/>
</dbReference>
<evidence type="ECO:0000256" key="3">
    <source>
        <dbReference type="ARBA" id="ARBA00022833"/>
    </source>
</evidence>
<dbReference type="InterPro" id="IPR024162">
    <property type="entry name" value="Adaptor_Cbl"/>
</dbReference>
<dbReference type="InterPro" id="IPR014742">
    <property type="entry name" value="Adaptor_Cbl_SH2-like"/>
</dbReference>
<dbReference type="Gene3D" id="1.20.930.20">
    <property type="entry name" value="Adaptor protein Cbl, N-terminal domain"/>
    <property type="match status" value="1"/>
</dbReference>
<dbReference type="SUPFAM" id="SSF55550">
    <property type="entry name" value="SH2 domain"/>
    <property type="match status" value="1"/>
</dbReference>
<evidence type="ECO:0000256" key="4">
    <source>
        <dbReference type="ARBA" id="ARBA00022837"/>
    </source>
</evidence>
<dbReference type="UniPathway" id="UPA00143"/>
<dbReference type="InterPro" id="IPR036537">
    <property type="entry name" value="Adaptor_Cbl_N_dom_sf"/>
</dbReference>
<dbReference type="SMART" id="SM00184">
    <property type="entry name" value="RING"/>
    <property type="match status" value="1"/>
</dbReference>
<keyword evidence="2 5" id="KW-0863">Zinc-finger</keyword>
<dbReference type="Gene3D" id="3.30.40.10">
    <property type="entry name" value="Zinc/RING finger domain, C3HC4 (zinc finger)"/>
    <property type="match status" value="1"/>
</dbReference>
<dbReference type="Gene3D" id="1.10.238.10">
    <property type="entry name" value="EF-hand"/>
    <property type="match status" value="1"/>
</dbReference>
<dbReference type="Pfam" id="PF13920">
    <property type="entry name" value="zf-C3HC4_3"/>
    <property type="match status" value="1"/>
</dbReference>
<reference evidence="10 11" key="1">
    <citation type="journal article" date="2016" name="Nat. Commun.">
        <title>Extremotolerant tardigrade genome and improved radiotolerance of human cultured cells by tardigrade-unique protein.</title>
        <authorList>
            <person name="Hashimoto T."/>
            <person name="Horikawa D.D."/>
            <person name="Saito Y."/>
            <person name="Kuwahara H."/>
            <person name="Kozuka-Hata H."/>
            <person name="Shin-I T."/>
            <person name="Minakuchi Y."/>
            <person name="Ohishi K."/>
            <person name="Motoyama A."/>
            <person name="Aizu T."/>
            <person name="Enomoto A."/>
            <person name="Kondo K."/>
            <person name="Tanaka S."/>
            <person name="Hara Y."/>
            <person name="Koshikawa S."/>
            <person name="Sagara H."/>
            <person name="Miura T."/>
            <person name="Yokobori S."/>
            <person name="Miyagawa K."/>
            <person name="Suzuki Y."/>
            <person name="Kubo T."/>
            <person name="Oyama M."/>
            <person name="Kohara Y."/>
            <person name="Fujiyama A."/>
            <person name="Arakawa K."/>
            <person name="Katayama T."/>
            <person name="Toyoda A."/>
            <person name="Kunieda T."/>
        </authorList>
    </citation>
    <scope>NUCLEOTIDE SEQUENCE [LARGE SCALE GENOMIC DNA]</scope>
    <source>
        <strain evidence="10 11">YOKOZUNA-1</strain>
    </source>
</reference>
<dbReference type="GO" id="GO:0007166">
    <property type="term" value="P:cell surface receptor signaling pathway"/>
    <property type="evidence" value="ECO:0007669"/>
    <property type="project" value="InterPro"/>
</dbReference>
<accession>A0A1D1URS9</accession>
<evidence type="ECO:0000256" key="5">
    <source>
        <dbReference type="PROSITE-ProRule" id="PRU00175"/>
    </source>
</evidence>
<dbReference type="PROSITE" id="PS00518">
    <property type="entry name" value="ZF_RING_1"/>
    <property type="match status" value="1"/>
</dbReference>
<dbReference type="Pfam" id="PF02761">
    <property type="entry name" value="Cbl_N2"/>
    <property type="match status" value="1"/>
</dbReference>
<dbReference type="Pfam" id="PF02262">
    <property type="entry name" value="Cbl_N"/>
    <property type="match status" value="1"/>
</dbReference>
<dbReference type="PANTHER" id="PTHR23007:SF11">
    <property type="entry name" value="E3 UBIQUITIN-PROTEIN LIGASE CBL"/>
    <property type="match status" value="1"/>
</dbReference>
<evidence type="ECO:0000259" key="8">
    <source>
        <dbReference type="PROSITE" id="PS50089"/>
    </source>
</evidence>
<dbReference type="OrthoDB" id="7237699at2759"/>
<dbReference type="Proteomes" id="UP000186922">
    <property type="component" value="Unassembled WGS sequence"/>
</dbReference>
<keyword evidence="1 6" id="KW-0479">Metal-binding</keyword>
<dbReference type="CDD" id="cd09920">
    <property type="entry name" value="SH2_Cbl-b_TKB"/>
    <property type="match status" value="1"/>
</dbReference>
<dbReference type="GO" id="GO:0005886">
    <property type="term" value="C:plasma membrane"/>
    <property type="evidence" value="ECO:0007669"/>
    <property type="project" value="TreeGrafter"/>
</dbReference>
<keyword evidence="6" id="KW-0833">Ubl conjugation pathway</keyword>
<name>A0A1D1URS9_RAMVA</name>
<dbReference type="InterPro" id="IPR003153">
    <property type="entry name" value="Adaptor_Cbl_N_hlx"/>
</dbReference>
<keyword evidence="3 6" id="KW-0862">Zinc</keyword>
<dbReference type="InterPro" id="IPR013083">
    <property type="entry name" value="Znf_RING/FYVE/PHD"/>
</dbReference>
<comment type="pathway">
    <text evidence="6">Protein modification; protein ubiquitination.</text>
</comment>
<dbReference type="GO" id="GO:0030971">
    <property type="term" value="F:receptor tyrosine kinase binding"/>
    <property type="evidence" value="ECO:0007669"/>
    <property type="project" value="TreeGrafter"/>
</dbReference>
<dbReference type="InterPro" id="IPR001841">
    <property type="entry name" value="Znf_RING"/>
</dbReference>
<feature type="domain" description="Cbl-PTB" evidence="9">
    <location>
        <begin position="55"/>
        <end position="362"/>
    </location>
</feature>
<dbReference type="PROSITE" id="PS51506">
    <property type="entry name" value="CBL_PTB"/>
    <property type="match status" value="1"/>
</dbReference>
<gene>
    <name evidence="10" type="primary">RvY_01496-1</name>
    <name evidence="10" type="synonym">RvY_01496.1</name>
    <name evidence="10" type="ORF">RvY_01496</name>
</gene>
<dbReference type="AlphaFoldDB" id="A0A1D1URS9"/>
<dbReference type="GO" id="GO:0017124">
    <property type="term" value="F:SH3 domain binding"/>
    <property type="evidence" value="ECO:0007669"/>
    <property type="project" value="TreeGrafter"/>
</dbReference>
<dbReference type="InterPro" id="IPR017907">
    <property type="entry name" value="Znf_RING_CS"/>
</dbReference>
<comment type="domain">
    <text evidence="6">The N-terminus is composed of the phosphotyrosine binding (PTB) domain, a short linker region and the RING-type zinc finger. The PTB domain, which is also called TKB (tyrosine kinase binding) domain, is composed of three different subdomains: a four-helix bundle (4H), a calcium-binding EF hand and a divergent SH2 domain.</text>
</comment>
<dbReference type="PROSITE" id="PS50089">
    <property type="entry name" value="ZF_RING_2"/>
    <property type="match status" value="1"/>
</dbReference>
<feature type="compositionally biased region" description="Pro residues" evidence="7">
    <location>
        <begin position="541"/>
        <end position="556"/>
    </location>
</feature>
<dbReference type="GO" id="GO:0008270">
    <property type="term" value="F:zinc ion binding"/>
    <property type="evidence" value="ECO:0007669"/>
    <property type="project" value="UniProtKB-KW"/>
</dbReference>
<dbReference type="EC" id="2.3.2.27" evidence="6"/>
<organism evidence="10 11">
    <name type="scientific">Ramazzottius varieornatus</name>
    <name type="common">Water bear</name>
    <name type="synonym">Tardigrade</name>
    <dbReference type="NCBI Taxonomy" id="947166"/>
    <lineage>
        <taxon>Eukaryota</taxon>
        <taxon>Metazoa</taxon>
        <taxon>Ecdysozoa</taxon>
        <taxon>Tardigrada</taxon>
        <taxon>Eutardigrada</taxon>
        <taxon>Parachela</taxon>
        <taxon>Hypsibioidea</taxon>
        <taxon>Ramazzottiidae</taxon>
        <taxon>Ramazzottius</taxon>
    </lineage>
</organism>
<evidence type="ECO:0000313" key="10">
    <source>
        <dbReference type="EMBL" id="GAU88878.1"/>
    </source>
</evidence>
<dbReference type="SUPFAM" id="SSF57850">
    <property type="entry name" value="RING/U-box"/>
    <property type="match status" value="1"/>
</dbReference>
<dbReference type="EMBL" id="BDGG01000001">
    <property type="protein sequence ID" value="GAU88878.1"/>
    <property type="molecule type" value="Genomic_DNA"/>
</dbReference>
<evidence type="ECO:0000256" key="2">
    <source>
        <dbReference type="ARBA" id="ARBA00022771"/>
    </source>
</evidence>
<dbReference type="GO" id="GO:0001784">
    <property type="term" value="F:phosphotyrosine residue binding"/>
    <property type="evidence" value="ECO:0007669"/>
    <property type="project" value="UniProtKB-UniRule"/>
</dbReference>
<evidence type="ECO:0000256" key="6">
    <source>
        <dbReference type="RuleBase" id="RU367001"/>
    </source>
</evidence>
<proteinExistence type="predicted"/>
<dbReference type="Gene3D" id="3.30.505.10">
    <property type="entry name" value="SH2 domain"/>
    <property type="match status" value="1"/>
</dbReference>
<dbReference type="Pfam" id="PF02762">
    <property type="entry name" value="Cbl_N3"/>
    <property type="match status" value="1"/>
</dbReference>
<dbReference type="GO" id="GO:0061630">
    <property type="term" value="F:ubiquitin protein ligase activity"/>
    <property type="evidence" value="ECO:0007669"/>
    <property type="project" value="UniProtKB-EC"/>
</dbReference>
<dbReference type="SUPFAM" id="SSF47668">
    <property type="entry name" value="N-terminal domain of cbl (N-cbl)"/>
    <property type="match status" value="1"/>
</dbReference>
<evidence type="ECO:0000313" key="11">
    <source>
        <dbReference type="Proteomes" id="UP000186922"/>
    </source>
</evidence>
<feature type="region of interest" description="Disordered" evidence="7">
    <location>
        <begin position="445"/>
        <end position="567"/>
    </location>
</feature>
<dbReference type="PANTHER" id="PTHR23007">
    <property type="entry name" value="CBL"/>
    <property type="match status" value="1"/>
</dbReference>
<dbReference type="InterPro" id="IPR036860">
    <property type="entry name" value="SH2_dom_sf"/>
</dbReference>
<dbReference type="InterPro" id="IPR024159">
    <property type="entry name" value="Cbl_PTB"/>
</dbReference>
<evidence type="ECO:0000259" key="9">
    <source>
        <dbReference type="PROSITE" id="PS51506"/>
    </source>
</evidence>
<dbReference type="STRING" id="947166.A0A1D1URS9"/>
<dbReference type="FunFam" id="3.30.40.10:FF:000015">
    <property type="entry name" value="E3 ubiquitin-protein ligase CBL"/>
    <property type="match status" value="1"/>
</dbReference>